<organism evidence="2 3">
    <name type="scientific">Actinokineospora xionganensis</name>
    <dbReference type="NCBI Taxonomy" id="2684470"/>
    <lineage>
        <taxon>Bacteria</taxon>
        <taxon>Bacillati</taxon>
        <taxon>Actinomycetota</taxon>
        <taxon>Actinomycetes</taxon>
        <taxon>Pseudonocardiales</taxon>
        <taxon>Pseudonocardiaceae</taxon>
        <taxon>Actinokineospora</taxon>
    </lineage>
</organism>
<comment type="caution">
    <text evidence="2">The sequence shown here is derived from an EMBL/GenBank/DDBJ whole genome shotgun (WGS) entry which is preliminary data.</text>
</comment>
<dbReference type="Proteomes" id="UP000734823">
    <property type="component" value="Unassembled WGS sequence"/>
</dbReference>
<dbReference type="InterPro" id="IPR055247">
    <property type="entry name" value="InsJ-like_HTH"/>
</dbReference>
<proteinExistence type="predicted"/>
<name>A0ABR7L5T7_9PSEU</name>
<dbReference type="EMBL" id="JABVED010000006">
    <property type="protein sequence ID" value="MBC6448048.1"/>
    <property type="molecule type" value="Genomic_DNA"/>
</dbReference>
<feature type="domain" description="Insertion element IS150 protein InsJ-like helix-turn-helix" evidence="1">
    <location>
        <begin position="23"/>
        <end position="73"/>
    </location>
</feature>
<dbReference type="SUPFAM" id="SSF46689">
    <property type="entry name" value="Homeodomain-like"/>
    <property type="match status" value="1"/>
</dbReference>
<protein>
    <submittedName>
        <fullName evidence="2">Transposase</fullName>
    </submittedName>
</protein>
<evidence type="ECO:0000313" key="3">
    <source>
        <dbReference type="Proteomes" id="UP000734823"/>
    </source>
</evidence>
<dbReference type="InterPro" id="IPR009057">
    <property type="entry name" value="Homeodomain-like_sf"/>
</dbReference>
<reference evidence="2 3" key="1">
    <citation type="submission" date="2020-06" db="EMBL/GenBank/DDBJ databases">
        <title>Actinokineospora xiongansis sp. nov., isolated from soil of Baiyangdian.</title>
        <authorList>
            <person name="Zhang X."/>
        </authorList>
    </citation>
    <scope>NUCLEOTIDE SEQUENCE [LARGE SCALE GENOMIC DNA]</scope>
    <source>
        <strain evidence="2 3">HBU206404</strain>
    </source>
</reference>
<sequence length="273" mass="30181">MGSVPLVTGDPRALPANVLADLRRRVVAAVEAGMAQVDAARLFGVSRQTVGLWVREYRDRGDSAFVPGRRGRRPGEQLALGPAQQLWVARAIMRHTPDAIGLRYRVWTRQAVTELINREFMVVLGATTVGSYLVRWGFPAPQDLLRTLRGRNAVAVSRATRYCGGERQTWLPGAEVIWVGHGSPKWTTEASGGGWFDLSMLQAVSNRGAMSFLACEDPYDAGQVRAFLERLAAHLRRRANVVVTWLPARGYDQAQSWDLGAAAVRFVDLTEDR</sequence>
<dbReference type="RefSeq" id="WP_187220548.1">
    <property type="nucleotide sequence ID" value="NZ_JABVED010000006.1"/>
</dbReference>
<accession>A0ABR7L5T7</accession>
<dbReference type="Pfam" id="PF13518">
    <property type="entry name" value="HTH_28"/>
    <property type="match status" value="1"/>
</dbReference>
<keyword evidence="3" id="KW-1185">Reference proteome</keyword>
<evidence type="ECO:0000313" key="2">
    <source>
        <dbReference type="EMBL" id="MBC6448048.1"/>
    </source>
</evidence>
<evidence type="ECO:0000259" key="1">
    <source>
        <dbReference type="Pfam" id="PF13518"/>
    </source>
</evidence>
<gene>
    <name evidence="2" type="ORF">GPZ80_12810</name>
</gene>